<organism evidence="2 3">
    <name type="scientific">Nocardia neocaledoniensis</name>
    <dbReference type="NCBI Taxonomy" id="236511"/>
    <lineage>
        <taxon>Bacteria</taxon>
        <taxon>Bacillati</taxon>
        <taxon>Actinomycetota</taxon>
        <taxon>Actinomycetes</taxon>
        <taxon>Mycobacteriales</taxon>
        <taxon>Nocardiaceae</taxon>
        <taxon>Nocardia</taxon>
    </lineage>
</organism>
<feature type="compositionally biased region" description="Basic and acidic residues" evidence="1">
    <location>
        <begin position="18"/>
        <end position="28"/>
    </location>
</feature>
<comment type="caution">
    <text evidence="2">The sequence shown here is derived from an EMBL/GenBank/DDBJ whole genome shotgun (WGS) entry which is preliminary data.</text>
</comment>
<evidence type="ECO:0000256" key="1">
    <source>
        <dbReference type="SAM" id="MobiDB-lite"/>
    </source>
</evidence>
<evidence type="ECO:0000313" key="3">
    <source>
        <dbReference type="Proteomes" id="UP000246410"/>
    </source>
</evidence>
<accession>A0A317N7F7</accession>
<dbReference type="EMBL" id="QGTL01000011">
    <property type="protein sequence ID" value="PWV71070.1"/>
    <property type="molecule type" value="Genomic_DNA"/>
</dbReference>
<keyword evidence="3" id="KW-1185">Reference proteome</keyword>
<dbReference type="Proteomes" id="UP000246410">
    <property type="component" value="Unassembled WGS sequence"/>
</dbReference>
<feature type="region of interest" description="Disordered" evidence="1">
    <location>
        <begin position="1"/>
        <end position="28"/>
    </location>
</feature>
<reference evidence="2 3" key="1">
    <citation type="submission" date="2018-05" db="EMBL/GenBank/DDBJ databases">
        <title>Genomic Encyclopedia of Type Strains, Phase IV (KMG-IV): sequencing the most valuable type-strain genomes for metagenomic binning, comparative biology and taxonomic classification.</title>
        <authorList>
            <person name="Goeker M."/>
        </authorList>
    </citation>
    <scope>NUCLEOTIDE SEQUENCE [LARGE SCALE GENOMIC DNA]</scope>
    <source>
        <strain evidence="2 3">DSM 44717</strain>
    </source>
</reference>
<gene>
    <name evidence="2" type="ORF">DFR69_11159</name>
</gene>
<proteinExistence type="predicted"/>
<dbReference type="AlphaFoldDB" id="A0A317N7F7"/>
<sequence>MSERAEPAERTRSHRIRPVVERDPDEPHRAAMPLELRFDLSFGVASSMAQRGLLVATGRTGSTFTRTNR</sequence>
<evidence type="ECO:0000313" key="2">
    <source>
        <dbReference type="EMBL" id="PWV71070.1"/>
    </source>
</evidence>
<name>A0A317N7F7_9NOCA</name>
<feature type="compositionally biased region" description="Basic and acidic residues" evidence="1">
    <location>
        <begin position="1"/>
        <end position="11"/>
    </location>
</feature>
<protein>
    <submittedName>
        <fullName evidence="2">Uncharacterized protein</fullName>
    </submittedName>
</protein>